<dbReference type="AlphaFoldDB" id="A0A329YG81"/>
<gene>
    <name evidence="4" type="ORF">DQ393_12865</name>
</gene>
<dbReference type="SUPFAM" id="SSF51735">
    <property type="entry name" value="NAD(P)-binding Rossmann-fold domains"/>
    <property type="match status" value="1"/>
</dbReference>
<dbReference type="PANTHER" id="PTHR43103">
    <property type="entry name" value="NUCLEOSIDE-DIPHOSPHATE-SUGAR EPIMERASE"/>
    <property type="match status" value="1"/>
</dbReference>
<dbReference type="RefSeq" id="WP_112342170.1">
    <property type="nucleotide sequence ID" value="NZ_QMKK01000032.1"/>
</dbReference>
<evidence type="ECO:0000313" key="5">
    <source>
        <dbReference type="Proteomes" id="UP000251205"/>
    </source>
</evidence>
<accession>A0A329YG81</accession>
<proteinExistence type="predicted"/>
<evidence type="ECO:0000256" key="1">
    <source>
        <dbReference type="ARBA" id="ARBA00022857"/>
    </source>
</evidence>
<evidence type="ECO:0000256" key="2">
    <source>
        <dbReference type="ARBA" id="ARBA00023277"/>
    </source>
</evidence>
<dbReference type="EMBL" id="QMKK01000032">
    <property type="protein sequence ID" value="RAX41154.1"/>
    <property type="molecule type" value="Genomic_DNA"/>
</dbReference>
<dbReference type="Proteomes" id="UP000251205">
    <property type="component" value="Unassembled WGS sequence"/>
</dbReference>
<dbReference type="Gene3D" id="3.40.50.720">
    <property type="entry name" value="NAD(P)-binding Rossmann-like Domain"/>
    <property type="match status" value="1"/>
</dbReference>
<keyword evidence="1" id="KW-0521">NADP</keyword>
<dbReference type="Pfam" id="PF01370">
    <property type="entry name" value="Epimerase"/>
    <property type="match status" value="1"/>
</dbReference>
<organism evidence="4 5">
    <name type="scientific">Rhizobium tropici</name>
    <dbReference type="NCBI Taxonomy" id="398"/>
    <lineage>
        <taxon>Bacteria</taxon>
        <taxon>Pseudomonadati</taxon>
        <taxon>Pseudomonadota</taxon>
        <taxon>Alphaproteobacteria</taxon>
        <taxon>Hyphomicrobiales</taxon>
        <taxon>Rhizobiaceae</taxon>
        <taxon>Rhizobium/Agrobacterium group</taxon>
        <taxon>Rhizobium</taxon>
    </lineage>
</organism>
<feature type="domain" description="NAD-dependent epimerase/dehydratase" evidence="3">
    <location>
        <begin position="3"/>
        <end position="199"/>
    </location>
</feature>
<dbReference type="InterPro" id="IPR001509">
    <property type="entry name" value="Epimerase_deHydtase"/>
</dbReference>
<reference evidence="4 5" key="1">
    <citation type="submission" date="2018-06" db="EMBL/GenBank/DDBJ databases">
        <title>Whole Genome Sequence of an efficient microsymbiont, Rhizobium tropici.</title>
        <authorList>
            <person name="Srinivasan R."/>
            <person name="Singh H.V."/>
            <person name="Srivastava R."/>
            <person name="Kumari B."/>
            <person name="Radhakrishna A."/>
        </authorList>
    </citation>
    <scope>NUCLEOTIDE SEQUENCE [LARGE SCALE GENOMIC DNA]</scope>
    <source>
        <strain evidence="4 5">IGFRI Rhizo-19</strain>
    </source>
</reference>
<dbReference type="InterPro" id="IPR036291">
    <property type="entry name" value="NAD(P)-bd_dom_sf"/>
</dbReference>
<dbReference type="PANTHER" id="PTHR43103:SF3">
    <property type="entry name" value="ADP-L-GLYCERO-D-MANNO-HEPTOSE-6-EPIMERASE"/>
    <property type="match status" value="1"/>
</dbReference>
<evidence type="ECO:0000259" key="3">
    <source>
        <dbReference type="Pfam" id="PF01370"/>
    </source>
</evidence>
<dbReference type="OrthoDB" id="9801056at2"/>
<comment type="caution">
    <text evidence="4">The sequence shown here is derived from an EMBL/GenBank/DDBJ whole genome shotgun (WGS) entry which is preliminary data.</text>
</comment>
<protein>
    <submittedName>
        <fullName evidence="4">UDP-glucose 4-epimerase</fullName>
    </submittedName>
</protein>
<keyword evidence="2" id="KW-0119">Carbohydrate metabolism</keyword>
<name>A0A329YG81_RHITR</name>
<sequence>MRVLVTGADGFLGSGLARRLANTAAGLSRLTLTDRRFVGKSAQIAGADLMPGDLTQSDFLDTLFEPGFDIVYHLASMPGSQAEAEQARGHKINLVAPLDLAWRTAASRRGARFVFASSIAVYGDVAAEVISEATPTSPGLSYGAHKLMTEILLTDLARRGELSAISLRFPGLVARPPAESGHGSAFMSQIFHNISAGENFSSPVPALARCWWMSRAAAVEALLQASHLQSDAPTVLLPPALCASMAEMVQAIEAVEGRPASIQWGDDTRLTRLFGAMPDIDASLARSLGIAGDADLQSLARAAISGD</sequence>
<dbReference type="Gene3D" id="3.90.25.10">
    <property type="entry name" value="UDP-galactose 4-epimerase, domain 1"/>
    <property type="match status" value="1"/>
</dbReference>
<evidence type="ECO:0000313" key="4">
    <source>
        <dbReference type="EMBL" id="RAX41154.1"/>
    </source>
</evidence>